<proteinExistence type="predicted"/>
<gene>
    <name evidence="1" type="ORF">VNO78_03341</name>
</gene>
<protein>
    <submittedName>
        <fullName evidence="1">Uncharacterized protein</fullName>
    </submittedName>
</protein>
<dbReference type="EMBL" id="JAYMYS010000001">
    <property type="protein sequence ID" value="KAK7411898.1"/>
    <property type="molecule type" value="Genomic_DNA"/>
</dbReference>
<accession>A0AAN9T432</accession>
<evidence type="ECO:0000313" key="1">
    <source>
        <dbReference type="EMBL" id="KAK7411898.1"/>
    </source>
</evidence>
<organism evidence="1 2">
    <name type="scientific">Psophocarpus tetragonolobus</name>
    <name type="common">Winged bean</name>
    <name type="synonym">Dolichos tetragonolobus</name>
    <dbReference type="NCBI Taxonomy" id="3891"/>
    <lineage>
        <taxon>Eukaryota</taxon>
        <taxon>Viridiplantae</taxon>
        <taxon>Streptophyta</taxon>
        <taxon>Embryophyta</taxon>
        <taxon>Tracheophyta</taxon>
        <taxon>Spermatophyta</taxon>
        <taxon>Magnoliopsida</taxon>
        <taxon>eudicotyledons</taxon>
        <taxon>Gunneridae</taxon>
        <taxon>Pentapetalae</taxon>
        <taxon>rosids</taxon>
        <taxon>fabids</taxon>
        <taxon>Fabales</taxon>
        <taxon>Fabaceae</taxon>
        <taxon>Papilionoideae</taxon>
        <taxon>50 kb inversion clade</taxon>
        <taxon>NPAAA clade</taxon>
        <taxon>indigoferoid/millettioid clade</taxon>
        <taxon>Phaseoleae</taxon>
        <taxon>Psophocarpus</taxon>
    </lineage>
</organism>
<name>A0AAN9T432_PSOTE</name>
<dbReference type="AlphaFoldDB" id="A0AAN9T432"/>
<comment type="caution">
    <text evidence="1">The sequence shown here is derived from an EMBL/GenBank/DDBJ whole genome shotgun (WGS) entry which is preliminary data.</text>
</comment>
<keyword evidence="2" id="KW-1185">Reference proteome</keyword>
<evidence type="ECO:0000313" key="2">
    <source>
        <dbReference type="Proteomes" id="UP001386955"/>
    </source>
</evidence>
<reference evidence="1 2" key="1">
    <citation type="submission" date="2024-01" db="EMBL/GenBank/DDBJ databases">
        <title>The genomes of 5 underutilized Papilionoideae crops provide insights into root nodulation and disease resistanc.</title>
        <authorList>
            <person name="Jiang F."/>
        </authorList>
    </citation>
    <scope>NUCLEOTIDE SEQUENCE [LARGE SCALE GENOMIC DNA]</scope>
    <source>
        <strain evidence="1">DUOXIRENSHENG_FW03</strain>
        <tissue evidence="1">Leaves</tissue>
    </source>
</reference>
<dbReference type="Proteomes" id="UP001386955">
    <property type="component" value="Unassembled WGS sequence"/>
</dbReference>
<sequence>MDVRSERIKLVMSVSRAPKTSSSSICKWANGNCMYGEDYMYLHSWSDDILTRLHEDNPKPIRFVWWTTPLNDFVKINCYGDFSTHDGSKASIGGVVRDWRVHLSSASPVY</sequence>